<gene>
    <name evidence="1" type="ORF">V5E97_10395</name>
</gene>
<evidence type="ECO:0000313" key="1">
    <source>
        <dbReference type="EMBL" id="XBH06424.1"/>
    </source>
</evidence>
<dbReference type="RefSeq" id="WP_406699275.1">
    <property type="nucleotide sequence ID" value="NZ_CP155447.1"/>
</dbReference>
<name>A0AAU7CLY6_9BACT</name>
<proteinExistence type="predicted"/>
<sequence length="219" mass="25037">MPDLNFEVEGASPLSFAVAPQLNFKLRISDSAGAQALPIPAVALRCQIRIEPTRRRYAPAEQGRLLDLFGEPTRWGQTLRSMLWTHTSLIVPPFTGRTVVDLPVPCTYDFNVAATKYFYALEDGEVSLSLLFSGTIFYAEDESGALQVSPISWEKEAEYRLPVQVWKAMMDLYYPNSAWLCLRQDVFDQLYLYKSRLGLPTWEQTMERLLDTCRERVEP</sequence>
<protein>
    <submittedName>
        <fullName evidence="1">DUF6084 family protein</fullName>
    </submittedName>
</protein>
<dbReference type="AlphaFoldDB" id="A0AAU7CLY6"/>
<reference evidence="1" key="1">
    <citation type="submission" date="2024-05" db="EMBL/GenBank/DDBJ databases">
        <title>Planctomycetes of the genus Singulisphaera possess chitinolytic capabilities.</title>
        <authorList>
            <person name="Ivanova A."/>
        </authorList>
    </citation>
    <scope>NUCLEOTIDE SEQUENCE</scope>
    <source>
        <strain evidence="1">Ch08T</strain>
    </source>
</reference>
<dbReference type="Pfam" id="PF19562">
    <property type="entry name" value="DUF6084"/>
    <property type="match status" value="1"/>
</dbReference>
<dbReference type="EMBL" id="CP155447">
    <property type="protein sequence ID" value="XBH06424.1"/>
    <property type="molecule type" value="Genomic_DNA"/>
</dbReference>
<dbReference type="InterPro" id="IPR045730">
    <property type="entry name" value="DUF6084"/>
</dbReference>
<organism evidence="1">
    <name type="scientific">Singulisphaera sp. Ch08</name>
    <dbReference type="NCBI Taxonomy" id="3120278"/>
    <lineage>
        <taxon>Bacteria</taxon>
        <taxon>Pseudomonadati</taxon>
        <taxon>Planctomycetota</taxon>
        <taxon>Planctomycetia</taxon>
        <taxon>Isosphaerales</taxon>
        <taxon>Isosphaeraceae</taxon>
        <taxon>Singulisphaera</taxon>
    </lineage>
</organism>
<accession>A0AAU7CLY6</accession>